<dbReference type="EMBL" id="JAQQWP010000008">
    <property type="protein sequence ID" value="KAK8105293.1"/>
    <property type="molecule type" value="Genomic_DNA"/>
</dbReference>
<organism evidence="9 10">
    <name type="scientific">Apiospora kogelbergensis</name>
    <dbReference type="NCBI Taxonomy" id="1337665"/>
    <lineage>
        <taxon>Eukaryota</taxon>
        <taxon>Fungi</taxon>
        <taxon>Dikarya</taxon>
        <taxon>Ascomycota</taxon>
        <taxon>Pezizomycotina</taxon>
        <taxon>Sordariomycetes</taxon>
        <taxon>Xylariomycetidae</taxon>
        <taxon>Amphisphaeriales</taxon>
        <taxon>Apiosporaceae</taxon>
        <taxon>Apiospora</taxon>
    </lineage>
</organism>
<keyword evidence="2" id="KW-0328">Glycosyltransferase</keyword>
<evidence type="ECO:0000256" key="8">
    <source>
        <dbReference type="SAM" id="Phobius"/>
    </source>
</evidence>
<keyword evidence="5 8" id="KW-1133">Transmembrane helix</keyword>
<evidence type="ECO:0000256" key="3">
    <source>
        <dbReference type="ARBA" id="ARBA00022679"/>
    </source>
</evidence>
<dbReference type="InterPro" id="IPR029044">
    <property type="entry name" value="Nucleotide-diphossugar_trans"/>
</dbReference>
<dbReference type="AlphaFoldDB" id="A0AAW0QS80"/>
<keyword evidence="10" id="KW-1185">Reference proteome</keyword>
<reference evidence="9 10" key="1">
    <citation type="submission" date="2023-01" db="EMBL/GenBank/DDBJ databases">
        <title>Analysis of 21 Apiospora genomes using comparative genomics revels a genus with tremendous synthesis potential of carbohydrate active enzymes and secondary metabolites.</title>
        <authorList>
            <person name="Sorensen T."/>
        </authorList>
    </citation>
    <scope>NUCLEOTIDE SEQUENCE [LARGE SCALE GENOMIC DNA]</scope>
    <source>
        <strain evidence="9 10">CBS 117206</strain>
    </source>
</reference>
<feature type="transmembrane region" description="Helical" evidence="8">
    <location>
        <begin position="6"/>
        <end position="31"/>
    </location>
</feature>
<dbReference type="Proteomes" id="UP001392437">
    <property type="component" value="Unassembled WGS sequence"/>
</dbReference>
<proteinExistence type="predicted"/>
<dbReference type="GO" id="GO:0016020">
    <property type="term" value="C:membrane"/>
    <property type="evidence" value="ECO:0007669"/>
    <property type="project" value="UniProtKB-SubCell"/>
</dbReference>
<dbReference type="SUPFAM" id="SSF53448">
    <property type="entry name" value="Nucleotide-diphospho-sugar transferases"/>
    <property type="match status" value="1"/>
</dbReference>
<dbReference type="Gene3D" id="3.90.550.10">
    <property type="entry name" value="Spore Coat Polysaccharide Biosynthesis Protein SpsA, Chain A"/>
    <property type="match status" value="1"/>
</dbReference>
<protein>
    <recommendedName>
        <fullName evidence="11">Glycosyltransferase family 2 protein</fullName>
    </recommendedName>
</protein>
<comment type="subcellular location">
    <subcellularLocation>
        <location evidence="1">Membrane</location>
    </subcellularLocation>
</comment>
<keyword evidence="7" id="KW-0325">Glycoprotein</keyword>
<evidence type="ECO:0000256" key="1">
    <source>
        <dbReference type="ARBA" id="ARBA00004370"/>
    </source>
</evidence>
<dbReference type="Pfam" id="PF13641">
    <property type="entry name" value="Glyco_tranf_2_3"/>
    <property type="match status" value="1"/>
</dbReference>
<dbReference type="PANTHER" id="PTHR47844:SF1">
    <property type="entry name" value="EXOSTOSIN-LIKE 2"/>
    <property type="match status" value="1"/>
</dbReference>
<feature type="transmembrane region" description="Helical" evidence="8">
    <location>
        <begin position="405"/>
        <end position="423"/>
    </location>
</feature>
<keyword evidence="4 8" id="KW-0812">Transmembrane</keyword>
<comment type="caution">
    <text evidence="9">The sequence shown here is derived from an EMBL/GenBank/DDBJ whole genome shotgun (WGS) entry which is preliminary data.</text>
</comment>
<evidence type="ECO:0000256" key="7">
    <source>
        <dbReference type="ARBA" id="ARBA00023180"/>
    </source>
</evidence>
<name>A0AAW0QS80_9PEZI</name>
<sequence length="484" mass="54898">MALPPWLIWTLTVPGWVATVAVGILPGLYILGVRTLPFTGWPLTAEMVVVAVFICRNWRSVVQCWSYFFWYKYCQAIELADPDDNIDNIDNRNKLSANDVSVVMPTVDPDEPWFQESLASVCANAPARIFVVTVGDALHKVAEEAVLAYRNSSPAAGAGVDIRVSHTAVANKRAQISSAIDDIETDFTFFVDSTALWPARHLPAALAPFAEDPRIGLVGTEKLPKRLASDSYWARSWNFLGAAYLMRHNYEIAASSAIDGGVFIISGRSCGIRTSILKDPEFRRGYEDERILIPGFIRCIARVFGVHLAAEIGPLVADDDNYIKRWCEEHDIRTKFQCNMCLRWSRTTFRSNPRTLLSGREWRNHPWSMYGVQLATITNFALFFDPLLVYFYVQTSWFQGSSGERGWLGLAALVAWILLSKTVKLIPLFRRHPGDIIFLPAYWIFAYYHSWIKLRALLTFWDVEWAGRDLDKINRLAQKGDRSE</sequence>
<feature type="transmembrane region" description="Helical" evidence="8">
    <location>
        <begin position="435"/>
        <end position="452"/>
    </location>
</feature>
<dbReference type="InterPro" id="IPR052427">
    <property type="entry name" value="Glycosyltrans_GT2/GT47"/>
</dbReference>
<evidence type="ECO:0000256" key="5">
    <source>
        <dbReference type="ARBA" id="ARBA00022989"/>
    </source>
</evidence>
<evidence type="ECO:0000256" key="4">
    <source>
        <dbReference type="ARBA" id="ARBA00022692"/>
    </source>
</evidence>
<keyword evidence="6 8" id="KW-0472">Membrane</keyword>
<evidence type="ECO:0000256" key="2">
    <source>
        <dbReference type="ARBA" id="ARBA00022676"/>
    </source>
</evidence>
<dbReference type="PANTHER" id="PTHR47844">
    <property type="entry name" value="SYNTHASE CPS1, PUTATIVE (AFU_ORTHOLOGUE AFUA_7G02500)-RELATED"/>
    <property type="match status" value="1"/>
</dbReference>
<evidence type="ECO:0000313" key="10">
    <source>
        <dbReference type="Proteomes" id="UP001392437"/>
    </source>
</evidence>
<evidence type="ECO:0008006" key="11">
    <source>
        <dbReference type="Google" id="ProtNLM"/>
    </source>
</evidence>
<accession>A0AAW0QS80</accession>
<evidence type="ECO:0000256" key="6">
    <source>
        <dbReference type="ARBA" id="ARBA00023136"/>
    </source>
</evidence>
<gene>
    <name evidence="9" type="ORF">PG999_008652</name>
</gene>
<evidence type="ECO:0000313" key="9">
    <source>
        <dbReference type="EMBL" id="KAK8105293.1"/>
    </source>
</evidence>
<keyword evidence="3" id="KW-0808">Transferase</keyword>
<feature type="transmembrane region" description="Helical" evidence="8">
    <location>
        <begin position="370"/>
        <end position="393"/>
    </location>
</feature>
<dbReference type="GO" id="GO:0016757">
    <property type="term" value="F:glycosyltransferase activity"/>
    <property type="evidence" value="ECO:0007669"/>
    <property type="project" value="UniProtKB-KW"/>
</dbReference>